<evidence type="ECO:0000256" key="1">
    <source>
        <dbReference type="ARBA" id="ARBA00004474"/>
    </source>
</evidence>
<proteinExistence type="inferred from homology"/>
<dbReference type="Proteomes" id="UP000657918">
    <property type="component" value="Unassembled WGS sequence"/>
</dbReference>
<dbReference type="EMBL" id="JADGMS010000018">
    <property type="protein sequence ID" value="KAF9662398.1"/>
    <property type="molecule type" value="Genomic_DNA"/>
</dbReference>
<dbReference type="GO" id="GO:0009536">
    <property type="term" value="C:plastid"/>
    <property type="evidence" value="ECO:0007669"/>
    <property type="project" value="UniProtKB-SubCell"/>
</dbReference>
<keyword evidence="4" id="KW-0809">Transit peptide</keyword>
<dbReference type="InterPro" id="IPR039633">
    <property type="entry name" value="PAP"/>
</dbReference>
<feature type="domain" description="Plastid lipid-associated protein/fibrillin conserved" evidence="5">
    <location>
        <begin position="63"/>
        <end position="154"/>
    </location>
</feature>
<gene>
    <name evidence="6" type="ORF">SADUNF_Sadunf18G0049100</name>
</gene>
<evidence type="ECO:0000256" key="3">
    <source>
        <dbReference type="ARBA" id="ARBA00022640"/>
    </source>
</evidence>
<comment type="similarity">
    <text evidence="2">Belongs to the PAP/fibrillin family.</text>
</comment>
<evidence type="ECO:0000256" key="4">
    <source>
        <dbReference type="ARBA" id="ARBA00022946"/>
    </source>
</evidence>
<dbReference type="Pfam" id="PF04755">
    <property type="entry name" value="PAP_fibrillin"/>
    <property type="match status" value="1"/>
</dbReference>
<accession>A0A835J2Q3</accession>
<sequence>MRKMPITHSRSVPPIVHPWTMRKTIADGVRPIHITKVAEQSPGLVNDNKDIKENVKDSREVEQIKADLYQAVQVINRGIFGVPSVKQSEIHGLAELLESQNPTSDPTLNPEKVGGCWKLVYSTITILGSKRTKLGLRDFITLGDFFQNIDVAKRVDINYESSTITPDQKRNIKRELQEESLSNRYQLEDYNPQQEMGSKKDLYSEVLSLDNASEINNELEKDEKSNDYDMDSYNPALEGLNGQDTYSSNNESLQNRNPIVVERSERALLVTQELIYNNDNLILFFFNLKKKHLFTYS</sequence>
<comment type="caution">
    <text evidence="6">The sequence shown here is derived from an EMBL/GenBank/DDBJ whole genome shotgun (WGS) entry which is preliminary data.</text>
</comment>
<organism evidence="6 7">
    <name type="scientific">Salix dunnii</name>
    <dbReference type="NCBI Taxonomy" id="1413687"/>
    <lineage>
        <taxon>Eukaryota</taxon>
        <taxon>Viridiplantae</taxon>
        <taxon>Streptophyta</taxon>
        <taxon>Embryophyta</taxon>
        <taxon>Tracheophyta</taxon>
        <taxon>Spermatophyta</taxon>
        <taxon>Magnoliopsida</taxon>
        <taxon>eudicotyledons</taxon>
        <taxon>Gunneridae</taxon>
        <taxon>Pentapetalae</taxon>
        <taxon>rosids</taxon>
        <taxon>fabids</taxon>
        <taxon>Malpighiales</taxon>
        <taxon>Salicaceae</taxon>
        <taxon>Saliceae</taxon>
        <taxon>Salix</taxon>
    </lineage>
</organism>
<dbReference type="PANTHER" id="PTHR31906">
    <property type="entry name" value="PLASTID-LIPID-ASSOCIATED PROTEIN 4, CHLOROPLASTIC-RELATED"/>
    <property type="match status" value="1"/>
</dbReference>
<protein>
    <recommendedName>
        <fullName evidence="5">Plastid lipid-associated protein/fibrillin conserved domain-containing protein</fullName>
    </recommendedName>
</protein>
<evidence type="ECO:0000259" key="5">
    <source>
        <dbReference type="Pfam" id="PF04755"/>
    </source>
</evidence>
<reference evidence="6 7" key="1">
    <citation type="submission" date="2020-10" db="EMBL/GenBank/DDBJ databases">
        <title>Plant Genome Project.</title>
        <authorList>
            <person name="Zhang R.-G."/>
        </authorList>
    </citation>
    <scope>NUCLEOTIDE SEQUENCE [LARGE SCALE GENOMIC DNA]</scope>
    <source>
        <strain evidence="6">FAFU-HL-1</strain>
        <tissue evidence="6">Leaf</tissue>
    </source>
</reference>
<dbReference type="InterPro" id="IPR006843">
    <property type="entry name" value="PAP/fibrillin_dom"/>
</dbReference>
<keyword evidence="7" id="KW-1185">Reference proteome</keyword>
<comment type="subcellular location">
    <subcellularLocation>
        <location evidence="1">Plastid</location>
    </subcellularLocation>
</comment>
<evidence type="ECO:0000256" key="2">
    <source>
        <dbReference type="ARBA" id="ARBA00005845"/>
    </source>
</evidence>
<dbReference type="OrthoDB" id="201321at2759"/>
<dbReference type="AlphaFoldDB" id="A0A835J2Q3"/>
<keyword evidence="3" id="KW-0934">Plastid</keyword>
<evidence type="ECO:0000313" key="6">
    <source>
        <dbReference type="EMBL" id="KAF9662398.1"/>
    </source>
</evidence>
<name>A0A835J2Q3_9ROSI</name>
<evidence type="ECO:0000313" key="7">
    <source>
        <dbReference type="Proteomes" id="UP000657918"/>
    </source>
</evidence>